<sequence>GIFATSGDWQPLVISKTGTNLDFSIFEYDNTTGWALNATLSSESIIPSITGQIFKLFDIHGDGISEIIRVSTGQIDVIYHNGTEWKIITNVTNLPGFEYYSFDIAYEGSTTNTLLAINQEDMSDNSYLYLYRFETNYSLTKIAESDSPTNFIPTSIKIVNYFSANDRKAILVGGLIANSYYSQLVEYNFNFEIVSILEDALLGKISVLEYDILNNLNSIILGVERVTIGKMDAVILLRRTTGTEEWISFELSGWDDTKFQVLDMLTIQENNIRKLIVASKTGLYQTIVQDITDLSTITSPIFYTTVSYSKTDLQQFYDNNILSIILEDGKSPLYSISKIYYKTSGSNQWNSLSIDNYRGWRNEIRIDVSSIWSTLTSLKIAYSFESF</sequence>
<evidence type="ECO:0000313" key="1">
    <source>
        <dbReference type="EMBL" id="KKL60194.1"/>
    </source>
</evidence>
<gene>
    <name evidence="1" type="ORF">LCGC14_2207750</name>
</gene>
<name>A0A0F9DEW5_9ZZZZ</name>
<reference evidence="1" key="1">
    <citation type="journal article" date="2015" name="Nature">
        <title>Complex archaea that bridge the gap between prokaryotes and eukaryotes.</title>
        <authorList>
            <person name="Spang A."/>
            <person name="Saw J.H."/>
            <person name="Jorgensen S.L."/>
            <person name="Zaremba-Niedzwiedzka K."/>
            <person name="Martijn J."/>
            <person name="Lind A.E."/>
            <person name="van Eijk R."/>
            <person name="Schleper C."/>
            <person name="Guy L."/>
            <person name="Ettema T.J."/>
        </authorList>
    </citation>
    <scope>NUCLEOTIDE SEQUENCE</scope>
</reference>
<protein>
    <recommendedName>
        <fullName evidence="2">VCBS repeat-containing protein</fullName>
    </recommendedName>
</protein>
<organism evidence="1">
    <name type="scientific">marine sediment metagenome</name>
    <dbReference type="NCBI Taxonomy" id="412755"/>
    <lineage>
        <taxon>unclassified sequences</taxon>
        <taxon>metagenomes</taxon>
        <taxon>ecological metagenomes</taxon>
    </lineage>
</organism>
<proteinExistence type="predicted"/>
<accession>A0A0F9DEW5</accession>
<evidence type="ECO:0008006" key="2">
    <source>
        <dbReference type="Google" id="ProtNLM"/>
    </source>
</evidence>
<dbReference type="EMBL" id="LAZR01029233">
    <property type="protein sequence ID" value="KKL60194.1"/>
    <property type="molecule type" value="Genomic_DNA"/>
</dbReference>
<dbReference type="AlphaFoldDB" id="A0A0F9DEW5"/>
<comment type="caution">
    <text evidence="1">The sequence shown here is derived from an EMBL/GenBank/DDBJ whole genome shotgun (WGS) entry which is preliminary data.</text>
</comment>
<feature type="non-terminal residue" evidence="1">
    <location>
        <position position="1"/>
    </location>
</feature>